<dbReference type="OrthoDB" id="166212at2759"/>
<evidence type="ECO:0000313" key="4">
    <source>
        <dbReference type="Proteomes" id="UP000241769"/>
    </source>
</evidence>
<keyword evidence="4" id="KW-1185">Reference proteome</keyword>
<evidence type="ECO:0000259" key="2">
    <source>
        <dbReference type="PROSITE" id="PS50042"/>
    </source>
</evidence>
<dbReference type="SMART" id="SM00100">
    <property type="entry name" value="cNMP"/>
    <property type="match status" value="2"/>
</dbReference>
<sequence>MFRGDVSISSTPHYMTLSPLLAIIPAIPDGYKTNTIRLCGALLVRIILATLTWYVKGACTKNRANSGNRHPTTAMWSNPRNDLQEDYYYRGISFEKTNRKSHSHDSTSSDEEIMTIPEMQQQSSYGTLPIQKDSHSKIDIPDECVRAFSKPLETEMQIIFDFTNRFECFSSLAPSAHLHLCKFIMLENISPREIVYNIGDPSQAFWCVVNGSIKIRVRGDHNEPLVVKQHITSGQTFGESGKEKEMLRTQMAQAATQCELLKVMKTDYDQILASHEKDLDQKRDVLLQIEVFKSWRREDITKLAYVMAWKQFAPNKLILRQGDAPVGVFFIKSGKCKLVKELDVSRYDKQKRQEIRRKMELSDNIPRTNHSWPDNDSNATTGSPSRPSTTIHTHRSNVRTPDSITRPKMTARSVKTPETVTESLSKINVNNRHDAMRVRSPPQPPRKDLKLLHIGTLGPGHFFGEIGIVQNLREDPISVISEGHVELFVLYKVNFQKLISGKTLDLMKKHVSTFPTDDEILTKYYEQKEWGNYKERLVQEIMEGKKRAASQFTYWCPSKTEK</sequence>
<feature type="region of interest" description="Disordered" evidence="1">
    <location>
        <begin position="355"/>
        <end position="420"/>
    </location>
</feature>
<dbReference type="STRING" id="1890364.A0A2P6N9C8"/>
<dbReference type="InParanoid" id="A0A2P6N9C8"/>
<dbReference type="EMBL" id="MDYQ01000145">
    <property type="protein sequence ID" value="PRP80540.1"/>
    <property type="molecule type" value="Genomic_DNA"/>
</dbReference>
<proteinExistence type="predicted"/>
<dbReference type="InterPro" id="IPR000595">
    <property type="entry name" value="cNMP-bd_dom"/>
</dbReference>
<gene>
    <name evidence="3" type="ORF">PROFUN_11853</name>
</gene>
<protein>
    <submittedName>
        <fullName evidence="3">Cyclic nucleotide-binding domain containing protein</fullName>
    </submittedName>
</protein>
<dbReference type="AlphaFoldDB" id="A0A2P6N9C8"/>
<dbReference type="Proteomes" id="UP000241769">
    <property type="component" value="Unassembled WGS sequence"/>
</dbReference>
<accession>A0A2P6N9C8</accession>
<dbReference type="PROSITE" id="PS50042">
    <property type="entry name" value="CNMP_BINDING_3"/>
    <property type="match status" value="3"/>
</dbReference>
<feature type="domain" description="Cyclic nucleotide-binding" evidence="2">
    <location>
        <begin position="291"/>
        <end position="341"/>
    </location>
</feature>
<dbReference type="InterPro" id="IPR018490">
    <property type="entry name" value="cNMP-bd_dom_sf"/>
</dbReference>
<name>A0A2P6N9C8_9EUKA</name>
<dbReference type="GO" id="GO:0007154">
    <property type="term" value="P:cell communication"/>
    <property type="evidence" value="ECO:0007669"/>
    <property type="project" value="UniProtKB-ARBA"/>
</dbReference>
<evidence type="ECO:0000313" key="3">
    <source>
        <dbReference type="EMBL" id="PRP80540.1"/>
    </source>
</evidence>
<feature type="domain" description="Cyclic nucleotide-binding" evidence="2">
    <location>
        <begin position="454"/>
        <end position="499"/>
    </location>
</feature>
<feature type="domain" description="Cyclic nucleotide-binding" evidence="2">
    <location>
        <begin position="168"/>
        <end position="272"/>
    </location>
</feature>
<dbReference type="InterPro" id="IPR014710">
    <property type="entry name" value="RmlC-like_jellyroll"/>
</dbReference>
<dbReference type="SUPFAM" id="SSF51206">
    <property type="entry name" value="cAMP-binding domain-like"/>
    <property type="match status" value="2"/>
</dbReference>
<dbReference type="PANTHER" id="PTHR23011:SF28">
    <property type="entry name" value="CYCLIC NUCLEOTIDE-BINDING DOMAIN CONTAINING PROTEIN"/>
    <property type="match status" value="1"/>
</dbReference>
<reference evidence="3 4" key="1">
    <citation type="journal article" date="2018" name="Genome Biol. Evol.">
        <title>Multiple Roots of Fruiting Body Formation in Amoebozoa.</title>
        <authorList>
            <person name="Hillmann F."/>
            <person name="Forbes G."/>
            <person name="Novohradska S."/>
            <person name="Ferling I."/>
            <person name="Riege K."/>
            <person name="Groth M."/>
            <person name="Westermann M."/>
            <person name="Marz M."/>
            <person name="Spaller T."/>
            <person name="Winckler T."/>
            <person name="Schaap P."/>
            <person name="Glockner G."/>
        </authorList>
    </citation>
    <scope>NUCLEOTIDE SEQUENCE [LARGE SCALE GENOMIC DNA]</scope>
    <source>
        <strain evidence="3 4">Jena</strain>
    </source>
</reference>
<evidence type="ECO:0000256" key="1">
    <source>
        <dbReference type="SAM" id="MobiDB-lite"/>
    </source>
</evidence>
<dbReference type="Pfam" id="PF00027">
    <property type="entry name" value="cNMP_binding"/>
    <property type="match status" value="1"/>
</dbReference>
<feature type="compositionally biased region" description="Polar residues" evidence="1">
    <location>
        <begin position="365"/>
        <end position="391"/>
    </location>
</feature>
<dbReference type="GO" id="GO:0023052">
    <property type="term" value="P:signaling"/>
    <property type="evidence" value="ECO:0007669"/>
    <property type="project" value="UniProtKB-ARBA"/>
</dbReference>
<dbReference type="Gene3D" id="2.60.120.10">
    <property type="entry name" value="Jelly Rolls"/>
    <property type="match status" value="2"/>
</dbReference>
<comment type="caution">
    <text evidence="3">The sequence shown here is derived from an EMBL/GenBank/DDBJ whole genome shotgun (WGS) entry which is preliminary data.</text>
</comment>
<dbReference type="PANTHER" id="PTHR23011">
    <property type="entry name" value="CYCLIC NUCLEOTIDE-BINDING DOMAIN CONTAINING PROTEIN"/>
    <property type="match status" value="1"/>
</dbReference>
<organism evidence="3 4">
    <name type="scientific">Planoprotostelium fungivorum</name>
    <dbReference type="NCBI Taxonomy" id="1890364"/>
    <lineage>
        <taxon>Eukaryota</taxon>
        <taxon>Amoebozoa</taxon>
        <taxon>Evosea</taxon>
        <taxon>Variosea</taxon>
        <taxon>Cavosteliida</taxon>
        <taxon>Cavosteliaceae</taxon>
        <taxon>Planoprotostelium</taxon>
    </lineage>
</organism>
<dbReference type="CDD" id="cd00038">
    <property type="entry name" value="CAP_ED"/>
    <property type="match status" value="2"/>
</dbReference>